<gene>
    <name evidence="1" type="ORF">B0J15DRAFT_504566</name>
</gene>
<proteinExistence type="predicted"/>
<protein>
    <submittedName>
        <fullName evidence="1">Uncharacterized protein</fullName>
    </submittedName>
</protein>
<reference evidence="1" key="1">
    <citation type="journal article" date="2021" name="Nat. Commun.">
        <title>Genetic determinants of endophytism in the Arabidopsis root mycobiome.</title>
        <authorList>
            <person name="Mesny F."/>
            <person name="Miyauchi S."/>
            <person name="Thiergart T."/>
            <person name="Pickel B."/>
            <person name="Atanasova L."/>
            <person name="Karlsson M."/>
            <person name="Huettel B."/>
            <person name="Barry K.W."/>
            <person name="Haridas S."/>
            <person name="Chen C."/>
            <person name="Bauer D."/>
            <person name="Andreopoulos W."/>
            <person name="Pangilinan J."/>
            <person name="LaButti K."/>
            <person name="Riley R."/>
            <person name="Lipzen A."/>
            <person name="Clum A."/>
            <person name="Drula E."/>
            <person name="Henrissat B."/>
            <person name="Kohler A."/>
            <person name="Grigoriev I.V."/>
            <person name="Martin F.M."/>
            <person name="Hacquard S."/>
        </authorList>
    </citation>
    <scope>NUCLEOTIDE SEQUENCE</scope>
    <source>
        <strain evidence="1">FSSC 5 MPI-SDFR-AT-0091</strain>
    </source>
</reference>
<organism evidence="1 2">
    <name type="scientific">Fusarium solani</name>
    <name type="common">Filamentous fungus</name>
    <dbReference type="NCBI Taxonomy" id="169388"/>
    <lineage>
        <taxon>Eukaryota</taxon>
        <taxon>Fungi</taxon>
        <taxon>Dikarya</taxon>
        <taxon>Ascomycota</taxon>
        <taxon>Pezizomycotina</taxon>
        <taxon>Sordariomycetes</taxon>
        <taxon>Hypocreomycetidae</taxon>
        <taxon>Hypocreales</taxon>
        <taxon>Nectriaceae</taxon>
        <taxon>Fusarium</taxon>
        <taxon>Fusarium solani species complex</taxon>
    </lineage>
</organism>
<comment type="caution">
    <text evidence="1">The sequence shown here is derived from an EMBL/GenBank/DDBJ whole genome shotgun (WGS) entry which is preliminary data.</text>
</comment>
<dbReference type="Proteomes" id="UP000736672">
    <property type="component" value="Unassembled WGS sequence"/>
</dbReference>
<evidence type="ECO:0000313" key="1">
    <source>
        <dbReference type="EMBL" id="KAH7234251.1"/>
    </source>
</evidence>
<evidence type="ECO:0000313" key="2">
    <source>
        <dbReference type="Proteomes" id="UP000736672"/>
    </source>
</evidence>
<accession>A0A9P9JUY1</accession>
<dbReference type="AlphaFoldDB" id="A0A9P9JUY1"/>
<keyword evidence="2" id="KW-1185">Reference proteome</keyword>
<dbReference type="EMBL" id="JAGTJS010000026">
    <property type="protein sequence ID" value="KAH7234251.1"/>
    <property type="molecule type" value="Genomic_DNA"/>
</dbReference>
<sequence>MVRSTSRKLLLRTADDLPRRLPLLLDTLWFPSVASKMSADVQMPSSASAEVSRASPPRVRYRLFVFRPCSLMDLCCHTDSQVHALSTTSTLESA</sequence>
<name>A0A9P9JUY1_FUSSL</name>